<evidence type="ECO:0000256" key="4">
    <source>
        <dbReference type="ARBA" id="ARBA00023163"/>
    </source>
</evidence>
<gene>
    <name evidence="8" type="ORF">CEY00_Acc13528</name>
</gene>
<evidence type="ECO:0000313" key="9">
    <source>
        <dbReference type="Proteomes" id="UP000241394"/>
    </source>
</evidence>
<dbReference type="AlphaFoldDB" id="A0A2R6QWC9"/>
<evidence type="ECO:0000256" key="3">
    <source>
        <dbReference type="ARBA" id="ARBA00023125"/>
    </source>
</evidence>
<dbReference type="STRING" id="1590841.A0A2R6QWC9"/>
<keyword evidence="3" id="KW-0238">DNA-binding</keyword>
<evidence type="ECO:0000256" key="6">
    <source>
        <dbReference type="SAM" id="MobiDB-lite"/>
    </source>
</evidence>
<dbReference type="GO" id="GO:0005634">
    <property type="term" value="C:nucleus"/>
    <property type="evidence" value="ECO:0007669"/>
    <property type="project" value="UniProtKB-SubCell"/>
</dbReference>
<reference evidence="9" key="2">
    <citation type="journal article" date="2018" name="BMC Genomics">
        <title>A manually annotated Actinidia chinensis var. chinensis (kiwifruit) genome highlights the challenges associated with draft genomes and gene prediction in plants.</title>
        <authorList>
            <person name="Pilkington S.M."/>
            <person name="Crowhurst R."/>
            <person name="Hilario E."/>
            <person name="Nardozza S."/>
            <person name="Fraser L."/>
            <person name="Peng Y."/>
            <person name="Gunaseelan K."/>
            <person name="Simpson R."/>
            <person name="Tahir J."/>
            <person name="Deroles S.C."/>
            <person name="Templeton K."/>
            <person name="Luo Z."/>
            <person name="Davy M."/>
            <person name="Cheng C."/>
            <person name="McNeilage M."/>
            <person name="Scaglione D."/>
            <person name="Liu Y."/>
            <person name="Zhang Q."/>
            <person name="Datson P."/>
            <person name="De Silva N."/>
            <person name="Gardiner S.E."/>
            <person name="Bassett H."/>
            <person name="Chagne D."/>
            <person name="McCallum J."/>
            <person name="Dzierzon H."/>
            <person name="Deng C."/>
            <person name="Wang Y.Y."/>
            <person name="Barron L."/>
            <person name="Manako K."/>
            <person name="Bowen J."/>
            <person name="Foster T.M."/>
            <person name="Erridge Z.A."/>
            <person name="Tiffin H."/>
            <person name="Waite C.N."/>
            <person name="Davies K.M."/>
            <person name="Grierson E.P."/>
            <person name="Laing W.A."/>
            <person name="Kirk R."/>
            <person name="Chen X."/>
            <person name="Wood M."/>
            <person name="Montefiori M."/>
            <person name="Brummell D.A."/>
            <person name="Schwinn K.E."/>
            <person name="Catanach A."/>
            <person name="Fullerton C."/>
            <person name="Li D."/>
            <person name="Meiyalaghan S."/>
            <person name="Nieuwenhuizen N."/>
            <person name="Read N."/>
            <person name="Prakash R."/>
            <person name="Hunter D."/>
            <person name="Zhang H."/>
            <person name="McKenzie M."/>
            <person name="Knabel M."/>
            <person name="Harris A."/>
            <person name="Allan A.C."/>
            <person name="Gleave A."/>
            <person name="Chen A."/>
            <person name="Janssen B.J."/>
            <person name="Plunkett B."/>
            <person name="Ampomah-Dwamena C."/>
            <person name="Voogd C."/>
            <person name="Leif D."/>
            <person name="Lafferty D."/>
            <person name="Souleyre E.J.F."/>
            <person name="Varkonyi-Gasic E."/>
            <person name="Gambi F."/>
            <person name="Hanley J."/>
            <person name="Yao J.L."/>
            <person name="Cheung J."/>
            <person name="David K.M."/>
            <person name="Warren B."/>
            <person name="Marsh K."/>
            <person name="Snowden K.C."/>
            <person name="Lin-Wang K."/>
            <person name="Brian L."/>
            <person name="Martinez-Sanchez M."/>
            <person name="Wang M."/>
            <person name="Ileperuma N."/>
            <person name="Macnee N."/>
            <person name="Campin R."/>
            <person name="McAtee P."/>
            <person name="Drummond R.S.M."/>
            <person name="Espley R.V."/>
            <person name="Ireland H.S."/>
            <person name="Wu R."/>
            <person name="Atkinson R.G."/>
            <person name="Karunairetnam S."/>
            <person name="Bulley S."/>
            <person name="Chunkath S."/>
            <person name="Hanley Z."/>
            <person name="Storey R."/>
            <person name="Thrimawithana A.H."/>
            <person name="Thomson S."/>
            <person name="David C."/>
            <person name="Testolin R."/>
            <person name="Huang H."/>
            <person name="Hellens R.P."/>
            <person name="Schaffer R.J."/>
        </authorList>
    </citation>
    <scope>NUCLEOTIDE SEQUENCE [LARGE SCALE GENOMIC DNA]</scope>
    <source>
        <strain evidence="9">cv. Red5</strain>
    </source>
</reference>
<dbReference type="GO" id="GO:0046983">
    <property type="term" value="F:protein dimerization activity"/>
    <property type="evidence" value="ECO:0007669"/>
    <property type="project" value="InterPro"/>
</dbReference>
<evidence type="ECO:0000256" key="2">
    <source>
        <dbReference type="ARBA" id="ARBA00023015"/>
    </source>
</evidence>
<name>A0A2R6QWC9_ACTCC</name>
<comment type="subcellular location">
    <subcellularLocation>
        <location evidence="1">Nucleus</location>
    </subcellularLocation>
</comment>
<keyword evidence="2" id="KW-0805">Transcription regulation</keyword>
<dbReference type="PANTHER" id="PTHR48019">
    <property type="entry name" value="SERUM RESPONSE FACTOR HOMOLOG"/>
    <property type="match status" value="1"/>
</dbReference>
<keyword evidence="9" id="KW-1185">Reference proteome</keyword>
<dbReference type="InParanoid" id="A0A2R6QWC9"/>
<dbReference type="Gene3D" id="3.40.1810.10">
    <property type="entry name" value="Transcription factor, MADS-box"/>
    <property type="match status" value="1"/>
</dbReference>
<proteinExistence type="predicted"/>
<comment type="caution">
    <text evidence="8">The sequence shown here is derived from an EMBL/GenBank/DDBJ whole genome shotgun (WGS) entry which is preliminary data.</text>
</comment>
<dbReference type="Gramene" id="PSS16029">
    <property type="protein sequence ID" value="PSS16029"/>
    <property type="gene ID" value="CEY00_Acc13528"/>
</dbReference>
<evidence type="ECO:0000256" key="5">
    <source>
        <dbReference type="ARBA" id="ARBA00023242"/>
    </source>
</evidence>
<dbReference type="Pfam" id="PF00319">
    <property type="entry name" value="SRF-TF"/>
    <property type="match status" value="1"/>
</dbReference>
<feature type="region of interest" description="Disordered" evidence="6">
    <location>
        <begin position="169"/>
        <end position="189"/>
    </location>
</feature>
<dbReference type="OrthoDB" id="1898716at2759"/>
<evidence type="ECO:0000313" key="8">
    <source>
        <dbReference type="EMBL" id="PSS16029.1"/>
    </source>
</evidence>
<keyword evidence="5" id="KW-0539">Nucleus</keyword>
<keyword evidence="4" id="KW-0804">Transcription</keyword>
<feature type="domain" description="MADS-box" evidence="7">
    <location>
        <begin position="3"/>
        <end position="63"/>
    </location>
</feature>
<feature type="compositionally biased region" description="Basic and acidic residues" evidence="6">
    <location>
        <begin position="169"/>
        <end position="185"/>
    </location>
</feature>
<dbReference type="GO" id="GO:0003677">
    <property type="term" value="F:DNA binding"/>
    <property type="evidence" value="ECO:0007669"/>
    <property type="project" value="UniProtKB-KW"/>
</dbReference>
<sequence>MSMGRNKLLVKRIESPTTRQVIYSKRKDGIVKKANELSILCDTDVGLIMFSPTGRLTSFASNGRVEDIFLRFINRPDELKGGPISNEEALEDELHKVNRQLREKQEKMSYYNPNVEKIGSLFEAGVHQQFLENAIQHIGQSKAKLVGSRIVQQPNDDVEAAPFCVANDDSYRDESENPDIRRDPSSVEQYGEEICSMGPHLSLNFLKAQKNWNLSGGGQAPKLGIK</sequence>
<organism evidence="8 9">
    <name type="scientific">Actinidia chinensis var. chinensis</name>
    <name type="common">Chinese soft-hair kiwi</name>
    <dbReference type="NCBI Taxonomy" id="1590841"/>
    <lineage>
        <taxon>Eukaryota</taxon>
        <taxon>Viridiplantae</taxon>
        <taxon>Streptophyta</taxon>
        <taxon>Embryophyta</taxon>
        <taxon>Tracheophyta</taxon>
        <taxon>Spermatophyta</taxon>
        <taxon>Magnoliopsida</taxon>
        <taxon>eudicotyledons</taxon>
        <taxon>Gunneridae</taxon>
        <taxon>Pentapetalae</taxon>
        <taxon>asterids</taxon>
        <taxon>Ericales</taxon>
        <taxon>Actinidiaceae</taxon>
        <taxon>Actinidia</taxon>
    </lineage>
</organism>
<dbReference type="PRINTS" id="PR00404">
    <property type="entry name" value="MADSDOMAIN"/>
</dbReference>
<dbReference type="PROSITE" id="PS50066">
    <property type="entry name" value="MADS_BOX_2"/>
    <property type="match status" value="1"/>
</dbReference>
<dbReference type="InterPro" id="IPR050142">
    <property type="entry name" value="MADS-box/MEF2_TF"/>
</dbReference>
<dbReference type="InterPro" id="IPR002100">
    <property type="entry name" value="TF_MADSbox"/>
</dbReference>
<reference evidence="8 9" key="1">
    <citation type="submission" date="2017-07" db="EMBL/GenBank/DDBJ databases">
        <title>An improved, manually edited Actinidia chinensis var. chinensis (kiwifruit) genome highlights the challenges associated with draft genomes and gene prediction in plants.</title>
        <authorList>
            <person name="Pilkington S."/>
            <person name="Crowhurst R."/>
            <person name="Hilario E."/>
            <person name="Nardozza S."/>
            <person name="Fraser L."/>
            <person name="Peng Y."/>
            <person name="Gunaseelan K."/>
            <person name="Simpson R."/>
            <person name="Tahir J."/>
            <person name="Deroles S."/>
            <person name="Templeton K."/>
            <person name="Luo Z."/>
            <person name="Davy M."/>
            <person name="Cheng C."/>
            <person name="Mcneilage M."/>
            <person name="Scaglione D."/>
            <person name="Liu Y."/>
            <person name="Zhang Q."/>
            <person name="Datson P."/>
            <person name="De Silva N."/>
            <person name="Gardiner S."/>
            <person name="Bassett H."/>
            <person name="Chagne D."/>
            <person name="Mccallum J."/>
            <person name="Dzierzon H."/>
            <person name="Deng C."/>
            <person name="Wang Y.-Y."/>
            <person name="Barron N."/>
            <person name="Manako K."/>
            <person name="Bowen J."/>
            <person name="Foster T."/>
            <person name="Erridge Z."/>
            <person name="Tiffin H."/>
            <person name="Waite C."/>
            <person name="Davies K."/>
            <person name="Grierson E."/>
            <person name="Laing W."/>
            <person name="Kirk R."/>
            <person name="Chen X."/>
            <person name="Wood M."/>
            <person name="Montefiori M."/>
            <person name="Brummell D."/>
            <person name="Schwinn K."/>
            <person name="Catanach A."/>
            <person name="Fullerton C."/>
            <person name="Li D."/>
            <person name="Meiyalaghan S."/>
            <person name="Nieuwenhuizen N."/>
            <person name="Read N."/>
            <person name="Prakash R."/>
            <person name="Hunter D."/>
            <person name="Zhang H."/>
            <person name="Mckenzie M."/>
            <person name="Knabel M."/>
            <person name="Harris A."/>
            <person name="Allan A."/>
            <person name="Chen A."/>
            <person name="Janssen B."/>
            <person name="Plunkett B."/>
            <person name="Dwamena C."/>
            <person name="Voogd C."/>
            <person name="Leif D."/>
            <person name="Lafferty D."/>
            <person name="Souleyre E."/>
            <person name="Varkonyi-Gasic E."/>
            <person name="Gambi F."/>
            <person name="Hanley J."/>
            <person name="Yao J.-L."/>
            <person name="Cheung J."/>
            <person name="David K."/>
            <person name="Warren B."/>
            <person name="Marsh K."/>
            <person name="Snowden K."/>
            <person name="Lin-Wang K."/>
            <person name="Brian L."/>
            <person name="Martinez-Sanchez M."/>
            <person name="Wang M."/>
            <person name="Ileperuma N."/>
            <person name="Macnee N."/>
            <person name="Campin R."/>
            <person name="Mcatee P."/>
            <person name="Drummond R."/>
            <person name="Espley R."/>
            <person name="Ireland H."/>
            <person name="Wu R."/>
            <person name="Atkinson R."/>
            <person name="Karunairetnam S."/>
            <person name="Bulley S."/>
            <person name="Chunkath S."/>
            <person name="Hanley Z."/>
            <person name="Storey R."/>
            <person name="Thrimawithana A."/>
            <person name="Thomson S."/>
            <person name="David C."/>
            <person name="Testolin R."/>
        </authorList>
    </citation>
    <scope>NUCLEOTIDE SEQUENCE [LARGE SCALE GENOMIC DNA]</scope>
    <source>
        <strain evidence="9">cv. Red5</strain>
        <tissue evidence="8">Young leaf</tissue>
    </source>
</reference>
<dbReference type="Proteomes" id="UP000241394">
    <property type="component" value="Chromosome LG12"/>
</dbReference>
<evidence type="ECO:0000259" key="7">
    <source>
        <dbReference type="PROSITE" id="PS50066"/>
    </source>
</evidence>
<dbReference type="EMBL" id="NKQK01000012">
    <property type="protein sequence ID" value="PSS16029.1"/>
    <property type="molecule type" value="Genomic_DNA"/>
</dbReference>
<dbReference type="SMART" id="SM00432">
    <property type="entry name" value="MADS"/>
    <property type="match status" value="1"/>
</dbReference>
<evidence type="ECO:0000256" key="1">
    <source>
        <dbReference type="ARBA" id="ARBA00004123"/>
    </source>
</evidence>
<dbReference type="InterPro" id="IPR036879">
    <property type="entry name" value="TF_MADSbox_sf"/>
</dbReference>
<dbReference type="OMA" id="FEDIMIN"/>
<accession>A0A2R6QWC9</accession>
<protein>
    <submittedName>
        <fullName evidence="8">Agamous-like MADS-box protein</fullName>
    </submittedName>
</protein>
<dbReference type="SUPFAM" id="SSF55455">
    <property type="entry name" value="SRF-like"/>
    <property type="match status" value="1"/>
</dbReference>